<dbReference type="OrthoDB" id="58441at2759"/>
<dbReference type="InterPro" id="IPR011256">
    <property type="entry name" value="Reg_factor_effector_dom_sf"/>
</dbReference>
<comment type="caution">
    <text evidence="2">The sequence shown here is derived from an EMBL/GenBank/DDBJ whole genome shotgun (WGS) entry which is preliminary data.</text>
</comment>
<evidence type="ECO:0000313" key="3">
    <source>
        <dbReference type="Proteomes" id="UP000198211"/>
    </source>
</evidence>
<gene>
    <name evidence="2" type="ORF">PHMEG_00016596</name>
</gene>
<dbReference type="EMBL" id="NBNE01002413">
    <property type="protein sequence ID" value="OWZ10542.1"/>
    <property type="molecule type" value="Genomic_DNA"/>
</dbReference>
<dbReference type="STRING" id="4795.A0A225VYW8"/>
<protein>
    <recommendedName>
        <fullName evidence="1">AraC effector-binding domain-containing protein</fullName>
    </recommendedName>
</protein>
<dbReference type="SUPFAM" id="SSF55136">
    <property type="entry name" value="Probable bacterial effector-binding domain"/>
    <property type="match status" value="1"/>
</dbReference>
<name>A0A225VYW8_9STRA</name>
<accession>A0A225VYW8</accession>
<keyword evidence="3" id="KW-1185">Reference proteome</keyword>
<proteinExistence type="predicted"/>
<evidence type="ECO:0000313" key="2">
    <source>
        <dbReference type="EMBL" id="OWZ10542.1"/>
    </source>
</evidence>
<reference evidence="3" key="1">
    <citation type="submission" date="2017-03" db="EMBL/GenBank/DDBJ databases">
        <title>Phytopthora megakarya and P. palmivora, two closely related causual agents of cacao black pod achieved similar genome size and gene model numbers by different mechanisms.</title>
        <authorList>
            <person name="Ali S."/>
            <person name="Shao J."/>
            <person name="Larry D.J."/>
            <person name="Kronmiller B."/>
            <person name="Shen D."/>
            <person name="Strem M.D."/>
            <person name="Melnick R.L."/>
            <person name="Guiltinan M.J."/>
            <person name="Tyler B.M."/>
            <person name="Meinhardt L.W."/>
            <person name="Bailey B.A."/>
        </authorList>
    </citation>
    <scope>NUCLEOTIDE SEQUENCE [LARGE SCALE GENOMIC DNA]</scope>
    <source>
        <strain evidence="3">zdho120</strain>
    </source>
</reference>
<dbReference type="Pfam" id="PF06445">
    <property type="entry name" value="GyrI-like"/>
    <property type="match status" value="1"/>
</dbReference>
<dbReference type="InterPro" id="IPR010499">
    <property type="entry name" value="AraC_E-bd"/>
</dbReference>
<dbReference type="InterPro" id="IPR029442">
    <property type="entry name" value="GyrI-like"/>
</dbReference>
<dbReference type="SMART" id="SM00871">
    <property type="entry name" value="AraC_E_bind"/>
    <property type="match status" value="1"/>
</dbReference>
<dbReference type="Gene3D" id="3.20.80.10">
    <property type="entry name" value="Regulatory factor, effector binding domain"/>
    <property type="match status" value="1"/>
</dbReference>
<dbReference type="AlphaFoldDB" id="A0A225VYW8"/>
<feature type="domain" description="AraC effector-binding" evidence="1">
    <location>
        <begin position="4"/>
        <end position="161"/>
    </location>
</feature>
<sequence length="161" mass="18125">MTTKTPTITNLPAVRVLSLRSVMLSLRVQEQLWEMVFEFAKAHDVRVVGPTFAIIHKSDGGMTDVVVDVEVCLPIAKYAQVPKEKPFKVRNVPAVDRAVVMPYIYPGPDHGFYDGYETLFRWIGLKKLTPVGPSREVYVKRPTGNSEEDKDIITEIQLPIA</sequence>
<dbReference type="Proteomes" id="UP000198211">
    <property type="component" value="Unassembled WGS sequence"/>
</dbReference>
<organism evidence="2 3">
    <name type="scientific">Phytophthora megakarya</name>
    <dbReference type="NCBI Taxonomy" id="4795"/>
    <lineage>
        <taxon>Eukaryota</taxon>
        <taxon>Sar</taxon>
        <taxon>Stramenopiles</taxon>
        <taxon>Oomycota</taxon>
        <taxon>Peronosporomycetes</taxon>
        <taxon>Peronosporales</taxon>
        <taxon>Peronosporaceae</taxon>
        <taxon>Phytophthora</taxon>
    </lineage>
</organism>
<evidence type="ECO:0000259" key="1">
    <source>
        <dbReference type="SMART" id="SM00871"/>
    </source>
</evidence>